<feature type="compositionally biased region" description="Basic and acidic residues" evidence="1">
    <location>
        <begin position="1"/>
        <end position="10"/>
    </location>
</feature>
<dbReference type="PANTHER" id="PTHR14000:SF17">
    <property type="entry name" value="MYB-LIKE DOMAIN-CONTAINING PROTEIN"/>
    <property type="match status" value="1"/>
</dbReference>
<dbReference type="PANTHER" id="PTHR14000">
    <property type="entry name" value="FINGER CCCH DOMAIN PROTEIN, PUTATIVE (DUF3755)-RELATED"/>
    <property type="match status" value="1"/>
</dbReference>
<sequence length="588" mass="65401">MTMVARHKEASTPAAGGTPWKGRLRSHHATPQSLFSRRLPSCAKNRGEAEEAQTAKKPAAPKNTRRSGGCQAEDAGAARVPRAPPRRSPRLAGRDLEHPIVIYDGNKECEVRDNQSAITPLRRSPRFHPAGKSLGKQLLPQSPLEVTHNRKTPKASGKDTNITNLRTSQRNAAAKALPRMKNDKEPQPLCSNSPDIPIRQKIADLSCKKKQKKQLNPNHYEVLTRKRKRGTEGRSSPKRQNYQDLRSLPLDSQEIATSNETRKVSHQKGKNKKDSSLVVQPNIGDDRLMNTEENNEEPTGTERERKQKFHGSDDWTEEQDVALRKAYFSARPSPHFWKRVSKLVPGRSAEECFNRIHADLSTPTPIAPRSRTCKAKFSPLANFSLSDPELPNLLEPVVGKQRTSKQKSLAAQKTVRHLLQKHCLIDHAHEADHFSIFESSSSALQLNISFEDSPGTPHSCMNSGSLSRFSANSSGRKKPFSRLKTKPDEPSPGVLKPVKNVILHEKYIDQLSRREGTKRSRRKTPGSKAADSVNAHAEQKAGDLKAAKNTLISEATDFISHFKKLQANSLAHVIENSEDDDVDGTEGD</sequence>
<dbReference type="OrthoDB" id="552191at2759"/>
<evidence type="ECO:0000259" key="2">
    <source>
        <dbReference type="PROSITE" id="PS50090"/>
    </source>
</evidence>
<dbReference type="Proteomes" id="UP000275267">
    <property type="component" value="Unassembled WGS sequence"/>
</dbReference>
<comment type="caution">
    <text evidence="3">The sequence shown here is derived from an EMBL/GenBank/DDBJ whole genome shotgun (WGS) entry which is preliminary data.</text>
</comment>
<feature type="compositionally biased region" description="Polar residues" evidence="1">
    <location>
        <begin position="459"/>
        <end position="474"/>
    </location>
</feature>
<feature type="region of interest" description="Disordered" evidence="1">
    <location>
        <begin position="509"/>
        <end position="543"/>
    </location>
</feature>
<feature type="compositionally biased region" description="Basic and acidic residues" evidence="1">
    <location>
        <begin position="509"/>
        <end position="518"/>
    </location>
</feature>
<dbReference type="SUPFAM" id="SSF46689">
    <property type="entry name" value="Homeodomain-like"/>
    <property type="match status" value="1"/>
</dbReference>
<proteinExistence type="predicted"/>
<dbReference type="Gene3D" id="1.10.10.60">
    <property type="entry name" value="Homeodomain-like"/>
    <property type="match status" value="1"/>
</dbReference>
<organism evidence="3 4">
    <name type="scientific">Panicum miliaceum</name>
    <name type="common">Proso millet</name>
    <name type="synonym">Broomcorn millet</name>
    <dbReference type="NCBI Taxonomy" id="4540"/>
    <lineage>
        <taxon>Eukaryota</taxon>
        <taxon>Viridiplantae</taxon>
        <taxon>Streptophyta</taxon>
        <taxon>Embryophyta</taxon>
        <taxon>Tracheophyta</taxon>
        <taxon>Spermatophyta</taxon>
        <taxon>Magnoliopsida</taxon>
        <taxon>Liliopsida</taxon>
        <taxon>Poales</taxon>
        <taxon>Poaceae</taxon>
        <taxon>PACMAD clade</taxon>
        <taxon>Panicoideae</taxon>
        <taxon>Panicodae</taxon>
        <taxon>Paniceae</taxon>
        <taxon>Panicinae</taxon>
        <taxon>Panicum</taxon>
        <taxon>Panicum sect. Panicum</taxon>
    </lineage>
</organism>
<dbReference type="STRING" id="4540.A0A3L6RX99"/>
<protein>
    <recommendedName>
        <fullName evidence="2">Myb-like domain-containing protein</fullName>
    </recommendedName>
</protein>
<feature type="region of interest" description="Disordered" evidence="1">
    <location>
        <begin position="454"/>
        <end position="495"/>
    </location>
</feature>
<dbReference type="CDD" id="cd00167">
    <property type="entry name" value="SANT"/>
    <property type="match status" value="1"/>
</dbReference>
<evidence type="ECO:0000313" key="4">
    <source>
        <dbReference type="Proteomes" id="UP000275267"/>
    </source>
</evidence>
<feature type="region of interest" description="Disordered" evidence="1">
    <location>
        <begin position="115"/>
        <end position="316"/>
    </location>
</feature>
<feature type="compositionally biased region" description="Basic residues" evidence="1">
    <location>
        <begin position="475"/>
        <end position="484"/>
    </location>
</feature>
<dbReference type="PROSITE" id="PS50090">
    <property type="entry name" value="MYB_LIKE"/>
    <property type="match status" value="1"/>
</dbReference>
<keyword evidence="4" id="KW-1185">Reference proteome</keyword>
<dbReference type="EMBL" id="PQIB02000006">
    <property type="protein sequence ID" value="RLN11603.1"/>
    <property type="molecule type" value="Genomic_DNA"/>
</dbReference>
<gene>
    <name evidence="3" type="ORF">C2845_PM09G11550</name>
</gene>
<dbReference type="InterPro" id="IPR001005">
    <property type="entry name" value="SANT/Myb"/>
</dbReference>
<feature type="compositionally biased region" description="Polar residues" evidence="1">
    <location>
        <begin position="158"/>
        <end position="171"/>
    </location>
</feature>
<feature type="domain" description="Myb-like" evidence="2">
    <location>
        <begin position="315"/>
        <end position="360"/>
    </location>
</feature>
<feature type="compositionally biased region" description="Basic and acidic residues" evidence="1">
    <location>
        <begin position="300"/>
        <end position="313"/>
    </location>
</feature>
<dbReference type="InterPro" id="IPR009057">
    <property type="entry name" value="Homeodomain-like_sf"/>
</dbReference>
<dbReference type="AlphaFoldDB" id="A0A3L6RX99"/>
<reference evidence="4" key="1">
    <citation type="journal article" date="2019" name="Nat. Commun.">
        <title>The genome of broomcorn millet.</title>
        <authorList>
            <person name="Zou C."/>
            <person name="Miki D."/>
            <person name="Li D."/>
            <person name="Tang Q."/>
            <person name="Xiao L."/>
            <person name="Rajput S."/>
            <person name="Deng P."/>
            <person name="Jia W."/>
            <person name="Huang R."/>
            <person name="Zhang M."/>
            <person name="Sun Y."/>
            <person name="Hu J."/>
            <person name="Fu X."/>
            <person name="Schnable P.S."/>
            <person name="Li F."/>
            <person name="Zhang H."/>
            <person name="Feng B."/>
            <person name="Zhu X."/>
            <person name="Liu R."/>
            <person name="Schnable J.C."/>
            <person name="Zhu J.-K."/>
            <person name="Zhang H."/>
        </authorList>
    </citation>
    <scope>NUCLEOTIDE SEQUENCE [LARGE SCALE GENOMIC DNA]</scope>
</reference>
<feature type="region of interest" description="Disordered" evidence="1">
    <location>
        <begin position="1"/>
        <end position="97"/>
    </location>
</feature>
<name>A0A3L6RX99_PANMI</name>
<accession>A0A3L6RX99</accession>
<evidence type="ECO:0000256" key="1">
    <source>
        <dbReference type="SAM" id="MobiDB-lite"/>
    </source>
</evidence>
<evidence type="ECO:0000313" key="3">
    <source>
        <dbReference type="EMBL" id="RLN11603.1"/>
    </source>
</evidence>